<keyword evidence="6" id="KW-1185">Reference proteome</keyword>
<feature type="binding site" evidence="2">
    <location>
        <begin position="103"/>
        <end position="104"/>
    </location>
    <ligand>
        <name>S-adenosyl-L-methionine</name>
        <dbReference type="ChEBI" id="CHEBI:59789"/>
    </ligand>
</feature>
<evidence type="ECO:0000313" key="6">
    <source>
        <dbReference type="Proteomes" id="UP000654257"/>
    </source>
</evidence>
<feature type="domain" description="23S rRNA (guanine(745)-N(1))-methyltransferase N-terminal" evidence="4">
    <location>
        <begin position="10"/>
        <end position="50"/>
    </location>
</feature>
<keyword evidence="1" id="KW-0862">Zinc</keyword>
<evidence type="ECO:0000259" key="4">
    <source>
        <dbReference type="Pfam" id="PF21302"/>
    </source>
</evidence>
<reference evidence="5" key="1">
    <citation type="journal article" date="2014" name="Int. J. Syst. Evol. Microbiol.">
        <title>Complete genome sequence of Corynebacterium casei LMG S-19264T (=DSM 44701T), isolated from a smear-ripened cheese.</title>
        <authorList>
            <consortium name="US DOE Joint Genome Institute (JGI-PGF)"/>
            <person name="Walter F."/>
            <person name="Albersmeier A."/>
            <person name="Kalinowski J."/>
            <person name="Ruckert C."/>
        </authorList>
    </citation>
    <scope>NUCLEOTIDE SEQUENCE</scope>
    <source>
        <strain evidence="5">CCM 7905</strain>
    </source>
</reference>
<evidence type="ECO:0000313" key="5">
    <source>
        <dbReference type="EMBL" id="GGG14783.1"/>
    </source>
</evidence>
<organism evidence="5 6">
    <name type="scientific">Rhodococcoides trifolii</name>
    <dbReference type="NCBI Taxonomy" id="908250"/>
    <lineage>
        <taxon>Bacteria</taxon>
        <taxon>Bacillati</taxon>
        <taxon>Actinomycetota</taxon>
        <taxon>Actinomycetes</taxon>
        <taxon>Mycobacteriales</taxon>
        <taxon>Nocardiaceae</taxon>
        <taxon>Rhodococcoides</taxon>
    </lineage>
</organism>
<keyword evidence="5" id="KW-0808">Transferase</keyword>
<keyword evidence="1" id="KW-0479">Metal-binding</keyword>
<feature type="binding site" evidence="1">
    <location>
        <position position="32"/>
    </location>
    <ligand>
        <name>Zn(2+)</name>
        <dbReference type="ChEBI" id="CHEBI:29105"/>
    </ligand>
</feature>
<dbReference type="GO" id="GO:0008168">
    <property type="term" value="F:methyltransferase activity"/>
    <property type="evidence" value="ECO:0007669"/>
    <property type="project" value="UniProtKB-KW"/>
</dbReference>
<evidence type="ECO:0000256" key="2">
    <source>
        <dbReference type="PIRSR" id="PIRSR018249-2"/>
    </source>
</evidence>
<dbReference type="InterPro" id="IPR029063">
    <property type="entry name" value="SAM-dependent_MTases_sf"/>
</dbReference>
<dbReference type="AlphaFoldDB" id="A0A917FZ07"/>
<reference evidence="5" key="2">
    <citation type="submission" date="2020-09" db="EMBL/GenBank/DDBJ databases">
        <authorList>
            <person name="Sun Q."/>
            <person name="Sedlacek I."/>
        </authorList>
    </citation>
    <scope>NUCLEOTIDE SEQUENCE</scope>
    <source>
        <strain evidence="5">CCM 7905</strain>
    </source>
</reference>
<dbReference type="InterPro" id="IPR048647">
    <property type="entry name" value="RlmA_N"/>
</dbReference>
<sequence>MLADAVDLLACPHCGAGLELDTPESTAAELVCERGHTFDVARQGYVSLLPGSAGKIVGDSADMVAARGDFLDSGHYDPLMSAVADAVAESPAVGRVLDVGVGTGHYLARILDTSTETTGLGIDVSKAAARRAARAHPRIASVVADVWQQLPVRAGVIDVVTSVFSPRNTAELRRVLRDDGRLVVLTPTEHHLEELVGALGLVRVDSEKNRRLGDSMAGVFERVSRRPVTFTVSMDHRAIEGVVAMGPSARHISPAERSDQIRSLPDPFAVTVSVVIGVYVVVR</sequence>
<keyword evidence="2" id="KW-0949">S-adenosyl-L-methionine</keyword>
<dbReference type="RefSeq" id="WP_188545733.1">
    <property type="nucleotide sequence ID" value="NZ_BMCU01000003.1"/>
</dbReference>
<feature type="binding site" evidence="2">
    <location>
        <position position="76"/>
    </location>
    <ligand>
        <name>S-adenosyl-L-methionine</name>
        <dbReference type="ChEBI" id="CHEBI:59789"/>
    </ligand>
</feature>
<evidence type="ECO:0000259" key="3">
    <source>
        <dbReference type="Pfam" id="PF13649"/>
    </source>
</evidence>
<gene>
    <name evidence="5" type="ORF">GCM10007304_30990</name>
</gene>
<feature type="domain" description="Methyltransferase" evidence="3">
    <location>
        <begin position="96"/>
        <end position="180"/>
    </location>
</feature>
<dbReference type="Proteomes" id="UP000654257">
    <property type="component" value="Unassembled WGS sequence"/>
</dbReference>
<dbReference type="InterPro" id="IPR041698">
    <property type="entry name" value="Methyltransf_25"/>
</dbReference>
<dbReference type="SUPFAM" id="SSF53335">
    <property type="entry name" value="S-adenosyl-L-methionine-dependent methyltransferases"/>
    <property type="match status" value="1"/>
</dbReference>
<accession>A0A917FZ07</accession>
<dbReference type="Gene3D" id="3.40.50.150">
    <property type="entry name" value="Vaccinia Virus protein VP39"/>
    <property type="match status" value="1"/>
</dbReference>
<dbReference type="Pfam" id="PF13649">
    <property type="entry name" value="Methyltransf_25"/>
    <property type="match status" value="1"/>
</dbReference>
<comment type="caution">
    <text evidence="5">The sequence shown here is derived from an EMBL/GenBank/DDBJ whole genome shotgun (WGS) entry which is preliminary data.</text>
</comment>
<protein>
    <submittedName>
        <fullName evidence="5">SAM-dependent methyltransferase</fullName>
    </submittedName>
</protein>
<name>A0A917FZ07_9NOCA</name>
<dbReference type="PIRSF" id="PIRSF018249">
    <property type="entry name" value="MyrA_prd"/>
    <property type="match status" value="1"/>
</dbReference>
<dbReference type="GO" id="GO:0046872">
    <property type="term" value="F:metal ion binding"/>
    <property type="evidence" value="ECO:0007669"/>
    <property type="project" value="UniProtKB-KW"/>
</dbReference>
<feature type="binding site" evidence="1">
    <location>
        <position position="36"/>
    </location>
    <ligand>
        <name>Zn(2+)</name>
        <dbReference type="ChEBI" id="CHEBI:29105"/>
    </ligand>
</feature>
<evidence type="ECO:0000256" key="1">
    <source>
        <dbReference type="PIRSR" id="PIRSR018249-1"/>
    </source>
</evidence>
<feature type="binding site" evidence="2">
    <location>
        <position position="191"/>
    </location>
    <ligand>
        <name>S-adenosyl-L-methionine</name>
        <dbReference type="ChEBI" id="CHEBI:59789"/>
    </ligand>
</feature>
<keyword evidence="5" id="KW-0489">Methyltransferase</keyword>
<dbReference type="EMBL" id="BMCU01000003">
    <property type="protein sequence ID" value="GGG14783.1"/>
    <property type="molecule type" value="Genomic_DNA"/>
</dbReference>
<dbReference type="InterPro" id="IPR016718">
    <property type="entry name" value="rRNA_m1G-MeTrfase_A_prd"/>
</dbReference>
<dbReference type="Pfam" id="PF21302">
    <property type="entry name" value="Zn_ribbon_RlmA"/>
    <property type="match status" value="1"/>
</dbReference>
<dbReference type="GO" id="GO:0032259">
    <property type="term" value="P:methylation"/>
    <property type="evidence" value="ECO:0007669"/>
    <property type="project" value="UniProtKB-KW"/>
</dbReference>
<proteinExistence type="predicted"/>